<organism evidence="2 3">
    <name type="scientific">Dryococelus australis</name>
    <dbReference type="NCBI Taxonomy" id="614101"/>
    <lineage>
        <taxon>Eukaryota</taxon>
        <taxon>Metazoa</taxon>
        <taxon>Ecdysozoa</taxon>
        <taxon>Arthropoda</taxon>
        <taxon>Hexapoda</taxon>
        <taxon>Insecta</taxon>
        <taxon>Pterygota</taxon>
        <taxon>Neoptera</taxon>
        <taxon>Polyneoptera</taxon>
        <taxon>Phasmatodea</taxon>
        <taxon>Verophasmatodea</taxon>
        <taxon>Anareolatae</taxon>
        <taxon>Phasmatidae</taxon>
        <taxon>Eurycanthinae</taxon>
        <taxon>Dryococelus</taxon>
    </lineage>
</organism>
<comment type="caution">
    <text evidence="2">The sequence shown here is derived from an EMBL/GenBank/DDBJ whole genome shotgun (WGS) entry which is preliminary data.</text>
</comment>
<dbReference type="Pfam" id="PF10545">
    <property type="entry name" value="MADF_DNA_bdg"/>
    <property type="match status" value="1"/>
</dbReference>
<keyword evidence="3" id="KW-1185">Reference proteome</keyword>
<feature type="domain" description="MADF" evidence="1">
    <location>
        <begin position="8"/>
        <end position="42"/>
    </location>
</feature>
<evidence type="ECO:0000313" key="2">
    <source>
        <dbReference type="EMBL" id="KAJ8884757.1"/>
    </source>
</evidence>
<accession>A0ABQ9HKA2</accession>
<sequence length="149" mass="17259">MKELVTELITLYKEQPYLWQVISKEYTNKNLKNEACDKLLKNEMKKVLDSKHNGSSTDELYTPTLWYYDILLFAMDQEMPSASVLNMGVGDRSEERPPLTLVEQAQNLPRSSASRNKWKLNMTVATFDLMKACSSALAEQKMDDFDEYE</sequence>
<evidence type="ECO:0000313" key="3">
    <source>
        <dbReference type="Proteomes" id="UP001159363"/>
    </source>
</evidence>
<name>A0ABQ9HKA2_9NEOP</name>
<proteinExistence type="predicted"/>
<protein>
    <recommendedName>
        <fullName evidence="1">MADF domain-containing protein</fullName>
    </recommendedName>
</protein>
<dbReference type="InterPro" id="IPR006578">
    <property type="entry name" value="MADF-dom"/>
</dbReference>
<feature type="non-terminal residue" evidence="2">
    <location>
        <position position="149"/>
    </location>
</feature>
<reference evidence="2 3" key="1">
    <citation type="submission" date="2023-02" db="EMBL/GenBank/DDBJ databases">
        <title>LHISI_Scaffold_Assembly.</title>
        <authorList>
            <person name="Stuart O.P."/>
            <person name="Cleave R."/>
            <person name="Magrath M.J.L."/>
            <person name="Mikheyev A.S."/>
        </authorList>
    </citation>
    <scope>NUCLEOTIDE SEQUENCE [LARGE SCALE GENOMIC DNA]</scope>
    <source>
        <strain evidence="2">Daus_M_001</strain>
        <tissue evidence="2">Leg muscle</tissue>
    </source>
</reference>
<gene>
    <name evidence="2" type="ORF">PR048_010953</name>
</gene>
<dbReference type="PANTHER" id="PTHR21505:SF8">
    <property type="entry name" value="DPT-YFP REPRESSOR BY OVEREXPRESSION, ISOFORM D-RELATED"/>
    <property type="match status" value="1"/>
</dbReference>
<dbReference type="PANTHER" id="PTHR21505">
    <property type="entry name" value="MADF DOMAIN-CONTAINING PROTEIN-RELATED"/>
    <property type="match status" value="1"/>
</dbReference>
<evidence type="ECO:0000259" key="1">
    <source>
        <dbReference type="Pfam" id="PF10545"/>
    </source>
</evidence>
<dbReference type="Proteomes" id="UP001159363">
    <property type="component" value="Chromosome X"/>
</dbReference>
<dbReference type="EMBL" id="JARBHB010000004">
    <property type="protein sequence ID" value="KAJ8884757.1"/>
    <property type="molecule type" value="Genomic_DNA"/>
</dbReference>